<dbReference type="PROSITE" id="PS00474">
    <property type="entry name" value="RIBOSOMAL_L3"/>
    <property type="match status" value="1"/>
</dbReference>
<dbReference type="Pfam" id="PF00297">
    <property type="entry name" value="Ribosomal_L3"/>
    <property type="match status" value="1"/>
</dbReference>
<evidence type="ECO:0000313" key="11">
    <source>
        <dbReference type="EMBL" id="KAK7231826.1"/>
    </source>
</evidence>
<dbReference type="SUPFAM" id="SSF50447">
    <property type="entry name" value="Translation proteins"/>
    <property type="match status" value="1"/>
</dbReference>
<name>A0ABR1FJ44_AURAN</name>
<dbReference type="InterPro" id="IPR019927">
    <property type="entry name" value="Ribosomal_uL3_bac/org-type"/>
</dbReference>
<comment type="function">
    <text evidence="1">One of the primary rRNA binding proteins, it binds directly near the 3'-end of the 23S rRNA, where it nucleates assembly of the 50S subunit.</text>
</comment>
<evidence type="ECO:0000256" key="8">
    <source>
        <dbReference type="ARBA" id="ARBA00023274"/>
    </source>
</evidence>
<dbReference type="Gene3D" id="2.40.30.10">
    <property type="entry name" value="Translation factors"/>
    <property type="match status" value="1"/>
</dbReference>
<keyword evidence="12" id="KW-1185">Reference proteome</keyword>
<evidence type="ECO:0000256" key="5">
    <source>
        <dbReference type="ARBA" id="ARBA00022946"/>
    </source>
</evidence>
<protein>
    <recommendedName>
        <fullName evidence="9">Large ribosomal subunit protein uL3m</fullName>
    </recommendedName>
</protein>
<keyword evidence="8 10" id="KW-0687">Ribonucleoprotein</keyword>
<dbReference type="InterPro" id="IPR019926">
    <property type="entry name" value="Ribosomal_uL3_CS"/>
</dbReference>
<dbReference type="PANTHER" id="PTHR11229">
    <property type="entry name" value="50S RIBOSOMAL PROTEIN L3"/>
    <property type="match status" value="1"/>
</dbReference>
<keyword evidence="5" id="KW-0809">Transit peptide</keyword>
<reference evidence="11 12" key="1">
    <citation type="submission" date="2024-03" db="EMBL/GenBank/DDBJ databases">
        <title>Aureococcus anophagefferens CCMP1851 and Kratosvirus quantuckense: Draft genome of a second virus-susceptible host strain in the model system.</title>
        <authorList>
            <person name="Chase E."/>
            <person name="Truchon A.R."/>
            <person name="Schepens W."/>
            <person name="Wilhelm S.W."/>
        </authorList>
    </citation>
    <scope>NUCLEOTIDE SEQUENCE [LARGE SCALE GENOMIC DNA]</scope>
    <source>
        <strain evidence="11 12">CCMP1851</strain>
    </source>
</reference>
<evidence type="ECO:0000256" key="6">
    <source>
        <dbReference type="ARBA" id="ARBA00022980"/>
    </source>
</evidence>
<gene>
    <name evidence="11" type="ORF">SO694_00082029</name>
</gene>
<evidence type="ECO:0000256" key="3">
    <source>
        <dbReference type="ARBA" id="ARBA00004229"/>
    </source>
</evidence>
<organism evidence="11 12">
    <name type="scientific">Aureococcus anophagefferens</name>
    <name type="common">Harmful bloom alga</name>
    <dbReference type="NCBI Taxonomy" id="44056"/>
    <lineage>
        <taxon>Eukaryota</taxon>
        <taxon>Sar</taxon>
        <taxon>Stramenopiles</taxon>
        <taxon>Ochrophyta</taxon>
        <taxon>Pelagophyceae</taxon>
        <taxon>Pelagomonadales</taxon>
        <taxon>Pelagomonadaceae</taxon>
        <taxon>Aureococcus</taxon>
    </lineage>
</organism>
<sequence>MAALAWSRGALAAARAPHRALAVRFTQSSGRLSARRGEVQRRTGALAVKVGMLGTWDASGQRHALTVLHVDGCRVVQVKDAATDGYTALQLGAGALKPKHAPSAHAGHCGAHGGEAVAGTPYELARTLAEFRVSADAVLPPGTRVPAAHFAPGQLVDVRGATRGKGFQGAMKRWNFGGQRATHGVSKTHRAHGSMGGCQNPGRVFKGKKMAGRMGGRNRTAQNLTVHKIDTVRDLLFVRGCVPGAKGTWVRVTDAVKKVTPAAYDAGDVPFPTRPADEDLPDVLEIAGA</sequence>
<dbReference type="Proteomes" id="UP001363151">
    <property type="component" value="Unassembled WGS sequence"/>
</dbReference>
<dbReference type="GO" id="GO:0005840">
    <property type="term" value="C:ribosome"/>
    <property type="evidence" value="ECO:0007669"/>
    <property type="project" value="UniProtKB-KW"/>
</dbReference>
<evidence type="ECO:0000256" key="9">
    <source>
        <dbReference type="ARBA" id="ARBA00035209"/>
    </source>
</evidence>
<dbReference type="InterPro" id="IPR000597">
    <property type="entry name" value="Ribosomal_uL3"/>
</dbReference>
<evidence type="ECO:0000256" key="7">
    <source>
        <dbReference type="ARBA" id="ARBA00023128"/>
    </source>
</evidence>
<evidence type="ECO:0000256" key="2">
    <source>
        <dbReference type="ARBA" id="ARBA00004173"/>
    </source>
</evidence>
<dbReference type="NCBIfam" id="TIGR03625">
    <property type="entry name" value="L3_bact"/>
    <property type="match status" value="1"/>
</dbReference>
<comment type="similarity">
    <text evidence="4 10">Belongs to the universal ribosomal protein uL3 family.</text>
</comment>
<keyword evidence="6 10" id="KW-0689">Ribosomal protein</keyword>
<evidence type="ECO:0000256" key="4">
    <source>
        <dbReference type="ARBA" id="ARBA00006540"/>
    </source>
</evidence>
<dbReference type="EMBL" id="JBBJCI010000373">
    <property type="protein sequence ID" value="KAK7231826.1"/>
    <property type="molecule type" value="Genomic_DNA"/>
</dbReference>
<evidence type="ECO:0000256" key="1">
    <source>
        <dbReference type="ARBA" id="ARBA00002570"/>
    </source>
</evidence>
<evidence type="ECO:0000313" key="12">
    <source>
        <dbReference type="Proteomes" id="UP001363151"/>
    </source>
</evidence>
<evidence type="ECO:0000256" key="10">
    <source>
        <dbReference type="RuleBase" id="RU003905"/>
    </source>
</evidence>
<comment type="caution">
    <text evidence="11">The sequence shown here is derived from an EMBL/GenBank/DDBJ whole genome shotgun (WGS) entry which is preliminary data.</text>
</comment>
<keyword evidence="7" id="KW-0496">Mitochondrion</keyword>
<dbReference type="PANTHER" id="PTHR11229:SF8">
    <property type="entry name" value="LARGE RIBOSOMAL SUBUNIT PROTEIN UL3M"/>
    <property type="match status" value="1"/>
</dbReference>
<dbReference type="Gene3D" id="3.30.160.810">
    <property type="match status" value="1"/>
</dbReference>
<accession>A0ABR1FJ44</accession>
<proteinExistence type="inferred from homology"/>
<dbReference type="InterPro" id="IPR009000">
    <property type="entry name" value="Transl_B-barrel_sf"/>
</dbReference>
<comment type="subcellular location">
    <subcellularLocation>
        <location evidence="2">Mitochondrion</location>
    </subcellularLocation>
    <subcellularLocation>
        <location evidence="3">Plastid</location>
        <location evidence="3">Chloroplast</location>
    </subcellularLocation>
</comment>